<accession>A0A3B0ZEP5</accession>
<evidence type="ECO:0000259" key="1">
    <source>
        <dbReference type="Pfam" id="PF07589"/>
    </source>
</evidence>
<dbReference type="Pfam" id="PF07589">
    <property type="entry name" value="PEP-CTERM"/>
    <property type="match status" value="1"/>
</dbReference>
<dbReference type="AlphaFoldDB" id="A0A3B0ZEP5"/>
<name>A0A3B0ZEP5_9ZZZZ</name>
<dbReference type="NCBIfam" id="TIGR02595">
    <property type="entry name" value="PEP_CTERM"/>
    <property type="match status" value="1"/>
</dbReference>
<feature type="domain" description="Ice-binding protein C-terminal" evidence="1">
    <location>
        <begin position="164"/>
        <end position="187"/>
    </location>
</feature>
<dbReference type="InterPro" id="IPR013424">
    <property type="entry name" value="Ice-binding_C"/>
</dbReference>
<sequence length="191" mass="19436">MSISKFVIGVGVAGMMLVGSASAAMIQGELQMAGGTVSYNSGGGLVDFGPSNPALFQVVGATGDFASWFNVTNLSTFTFGDIGEIQDIADWATSTAIANFWTVTGASSGVTASFDMDSYNANMNGGNLTITGQGTLNVLGYDATPGVWSFSSQGGGNQVSWSASVPEPAFIALLGLGLVGMGFAKRRNTKA</sequence>
<reference evidence="2" key="1">
    <citation type="submission" date="2018-06" db="EMBL/GenBank/DDBJ databases">
        <authorList>
            <person name="Zhirakovskaya E."/>
        </authorList>
    </citation>
    <scope>NUCLEOTIDE SEQUENCE</scope>
</reference>
<organism evidence="2">
    <name type="scientific">hydrothermal vent metagenome</name>
    <dbReference type="NCBI Taxonomy" id="652676"/>
    <lineage>
        <taxon>unclassified sequences</taxon>
        <taxon>metagenomes</taxon>
        <taxon>ecological metagenomes</taxon>
    </lineage>
</organism>
<gene>
    <name evidence="2" type="ORF">MNBD_GAMMA18-1942</name>
</gene>
<proteinExistence type="predicted"/>
<evidence type="ECO:0000313" key="2">
    <source>
        <dbReference type="EMBL" id="VAW84729.1"/>
    </source>
</evidence>
<protein>
    <recommendedName>
        <fullName evidence="1">Ice-binding protein C-terminal domain-containing protein</fullName>
    </recommendedName>
</protein>
<dbReference type="EMBL" id="UOFP01000065">
    <property type="protein sequence ID" value="VAW84729.1"/>
    <property type="molecule type" value="Genomic_DNA"/>
</dbReference>